<dbReference type="Gene3D" id="2.40.170.20">
    <property type="entry name" value="TonB-dependent receptor, beta-barrel domain"/>
    <property type="match status" value="2"/>
</dbReference>
<keyword evidence="12" id="KW-0732">Signal</keyword>
<feature type="chain" id="PRO_5047313085" evidence="12">
    <location>
        <begin position="23"/>
        <end position="917"/>
    </location>
</feature>
<evidence type="ECO:0000256" key="8">
    <source>
        <dbReference type="ARBA" id="ARBA00023077"/>
    </source>
</evidence>
<dbReference type="InterPro" id="IPR013784">
    <property type="entry name" value="Carb-bd-like_fold"/>
</dbReference>
<protein>
    <submittedName>
        <fullName evidence="14">TonB-dependent receptor</fullName>
    </submittedName>
</protein>
<sequence>MRLTYSILLPFIFFLFTLSAYAQPAANIRGRLLTAEKQPIAGATITVSGKNWRAATDEQGMFQFSNITYGNYTLSFQHQGYEKASVQITVQHPQENIGDLLMQPTHIALLDVTITTQSRPQSSVEVPISVSTVSGDLLNKLNIRQMDEMAEFVPGLQVQLQSPNNPGYVIRGITSDHGDARSQPRISVFQDGISISRSRASAVELFDIERVEVAKGPQGTLFGRGAEIGAIHIIQNKPQRTFGAAVNAGYGAYNNRFVNGYINTPISEQLANRLAINYEARDGFIANRAGGRLNGKETFAIRNSTRLWGNEKTVVDLILNYQYDNYPGTSFKSKLFAPAGGDINPNSFADLEQGEGLHIKRHVGGATLLVDHAWNDAWKLSSLSGFRAFHADESFDADGTAAQLLWLSEIAKGQQFSQEFRLNYDAGRRLSGFVGASYFYENSSQAVPMRIDQRALYPAYIAPLLGSQLGAQIGALGQNLGLPAEQISGLNQQIQQLFTTAPIMTNGQVQLTENLPNLQPLALGLVNQLLGGTLPAGVTWDQLVQSGMLPAGVLPTELITLVSLLNGSPIAGMHEESSTNYGRNQAIELFGDGSFDLTEQLKVTVGLRGSYEAQRGGYMAAAANPPSIFGMIANNGSPNLLNPVSDGTIYAQRDYFSYVGRLALNYLFDKNNVFASISRGRRPGVINILPAATNYLNPEIVWSYELGLKGLLNQGRLSYELSTYYYDWSNFQTLSIQQVAGSIAPQLLADDGGKAHSFGIEAGLRYFILPAMQLFGNYAYIDGKFNQTDGDGHAQHYAGNRFRLTPMHSYALGLDANIPTSTASSVYIRPSYAYRSGVFFEDDNRADLYQKGYGLANFTAGYRFGHRRVQYEIGAYGKNIFDTQYIIDAGNSGDTIGFPTYVGGTRSVIGAQLNVRF</sequence>
<evidence type="ECO:0000256" key="6">
    <source>
        <dbReference type="ARBA" id="ARBA00023004"/>
    </source>
</evidence>
<evidence type="ECO:0000256" key="10">
    <source>
        <dbReference type="ARBA" id="ARBA00023237"/>
    </source>
</evidence>
<keyword evidence="10 11" id="KW-0998">Cell outer membrane</keyword>
<evidence type="ECO:0000256" key="1">
    <source>
        <dbReference type="ARBA" id="ARBA00004571"/>
    </source>
</evidence>
<dbReference type="PANTHER" id="PTHR32552:SF81">
    <property type="entry name" value="TONB-DEPENDENT OUTER MEMBRANE RECEPTOR"/>
    <property type="match status" value="1"/>
</dbReference>
<evidence type="ECO:0000313" key="15">
    <source>
        <dbReference type="Proteomes" id="UP001221558"/>
    </source>
</evidence>
<comment type="subcellular location">
    <subcellularLocation>
        <location evidence="1 11">Cell outer membrane</location>
        <topology evidence="1 11">Multi-pass membrane protein</topology>
    </subcellularLocation>
</comment>
<keyword evidence="2 11" id="KW-0813">Transport</keyword>
<reference evidence="14 15" key="1">
    <citation type="submission" date="2023-02" db="EMBL/GenBank/DDBJ databases">
        <title>Genome sequence of Sphingobacterium sp. KACC 22765.</title>
        <authorList>
            <person name="Kim S."/>
            <person name="Heo J."/>
            <person name="Kwon S.-W."/>
        </authorList>
    </citation>
    <scope>NUCLEOTIDE SEQUENCE [LARGE SCALE GENOMIC DNA]</scope>
    <source>
        <strain evidence="14 15">KACC 22765</strain>
    </source>
</reference>
<name>A0ABY7WHA0_9SPHI</name>
<keyword evidence="8" id="KW-0798">TonB box</keyword>
<dbReference type="InterPro" id="IPR039426">
    <property type="entry name" value="TonB-dep_rcpt-like"/>
</dbReference>
<evidence type="ECO:0000256" key="3">
    <source>
        <dbReference type="ARBA" id="ARBA00022452"/>
    </source>
</evidence>
<comment type="similarity">
    <text evidence="11">Belongs to the TonB-dependent receptor family.</text>
</comment>
<feature type="domain" description="TonB-dependent receptor plug" evidence="13">
    <location>
        <begin position="125"/>
        <end position="227"/>
    </location>
</feature>
<keyword evidence="6" id="KW-0408">Iron</keyword>
<feature type="signal peptide" evidence="12">
    <location>
        <begin position="1"/>
        <end position="22"/>
    </location>
</feature>
<gene>
    <name evidence="14" type="ORF">PQ465_01205</name>
</gene>
<evidence type="ECO:0000256" key="12">
    <source>
        <dbReference type="SAM" id="SignalP"/>
    </source>
</evidence>
<accession>A0ABY7WHA0</accession>
<dbReference type="Pfam" id="PF13715">
    <property type="entry name" value="CarbopepD_reg_2"/>
    <property type="match status" value="1"/>
</dbReference>
<evidence type="ECO:0000259" key="13">
    <source>
        <dbReference type="Pfam" id="PF07715"/>
    </source>
</evidence>
<keyword evidence="4" id="KW-0410">Iron transport</keyword>
<evidence type="ECO:0000256" key="11">
    <source>
        <dbReference type="PROSITE-ProRule" id="PRU01360"/>
    </source>
</evidence>
<keyword evidence="3 11" id="KW-1134">Transmembrane beta strand</keyword>
<dbReference type="RefSeq" id="WP_274267735.1">
    <property type="nucleotide sequence ID" value="NZ_CP117880.1"/>
</dbReference>
<keyword evidence="15" id="KW-1185">Reference proteome</keyword>
<dbReference type="InterPro" id="IPR036942">
    <property type="entry name" value="Beta-barrel_TonB_sf"/>
</dbReference>
<dbReference type="SUPFAM" id="SSF49452">
    <property type="entry name" value="Starch-binding domain-like"/>
    <property type="match status" value="1"/>
</dbReference>
<keyword evidence="9 11" id="KW-0472">Membrane</keyword>
<evidence type="ECO:0000256" key="5">
    <source>
        <dbReference type="ARBA" id="ARBA00022692"/>
    </source>
</evidence>
<dbReference type="Gene3D" id="2.60.40.1120">
    <property type="entry name" value="Carboxypeptidase-like, regulatory domain"/>
    <property type="match status" value="1"/>
</dbReference>
<dbReference type="PROSITE" id="PS52016">
    <property type="entry name" value="TONB_DEPENDENT_REC_3"/>
    <property type="match status" value="1"/>
</dbReference>
<organism evidence="14 15">
    <name type="scientific">Sphingobacterium oryzagri</name>
    <dbReference type="NCBI Taxonomy" id="3025669"/>
    <lineage>
        <taxon>Bacteria</taxon>
        <taxon>Pseudomonadati</taxon>
        <taxon>Bacteroidota</taxon>
        <taxon>Sphingobacteriia</taxon>
        <taxon>Sphingobacteriales</taxon>
        <taxon>Sphingobacteriaceae</taxon>
        <taxon>Sphingobacterium</taxon>
    </lineage>
</organism>
<evidence type="ECO:0000256" key="4">
    <source>
        <dbReference type="ARBA" id="ARBA00022496"/>
    </source>
</evidence>
<dbReference type="EMBL" id="CP117880">
    <property type="protein sequence ID" value="WDF69007.1"/>
    <property type="molecule type" value="Genomic_DNA"/>
</dbReference>
<dbReference type="Proteomes" id="UP001221558">
    <property type="component" value="Chromosome"/>
</dbReference>
<keyword evidence="5 11" id="KW-0812">Transmembrane</keyword>
<proteinExistence type="inferred from homology"/>
<evidence type="ECO:0000256" key="2">
    <source>
        <dbReference type="ARBA" id="ARBA00022448"/>
    </source>
</evidence>
<keyword evidence="14" id="KW-0675">Receptor</keyword>
<evidence type="ECO:0000256" key="9">
    <source>
        <dbReference type="ARBA" id="ARBA00023136"/>
    </source>
</evidence>
<keyword evidence="7" id="KW-0406">Ion transport</keyword>
<dbReference type="PANTHER" id="PTHR32552">
    <property type="entry name" value="FERRICHROME IRON RECEPTOR-RELATED"/>
    <property type="match status" value="1"/>
</dbReference>
<dbReference type="SUPFAM" id="SSF56935">
    <property type="entry name" value="Porins"/>
    <property type="match status" value="1"/>
</dbReference>
<evidence type="ECO:0000313" key="14">
    <source>
        <dbReference type="EMBL" id="WDF69007.1"/>
    </source>
</evidence>
<evidence type="ECO:0000256" key="7">
    <source>
        <dbReference type="ARBA" id="ARBA00023065"/>
    </source>
</evidence>
<dbReference type="Pfam" id="PF07715">
    <property type="entry name" value="Plug"/>
    <property type="match status" value="1"/>
</dbReference>
<dbReference type="InterPro" id="IPR012910">
    <property type="entry name" value="Plug_dom"/>
</dbReference>